<comment type="caution">
    <text evidence="10">The sequence shown here is derived from an EMBL/GenBank/DDBJ whole genome shotgun (WGS) entry which is preliminary data.</text>
</comment>
<evidence type="ECO:0000313" key="10">
    <source>
        <dbReference type="EMBL" id="MEK9500100.1"/>
    </source>
</evidence>
<keyword evidence="3" id="KW-1003">Cell membrane</keyword>
<dbReference type="RefSeq" id="WP_405275578.1">
    <property type="nucleotide sequence ID" value="NZ_JBBHLI010000002.1"/>
</dbReference>
<dbReference type="InterPro" id="IPR051447">
    <property type="entry name" value="Lipoprotein-release_system"/>
</dbReference>
<accession>A0ABU9E5U1</accession>
<evidence type="ECO:0000256" key="5">
    <source>
        <dbReference type="ARBA" id="ARBA00022989"/>
    </source>
</evidence>
<keyword evidence="11" id="KW-1185">Reference proteome</keyword>
<dbReference type="Pfam" id="PF02687">
    <property type="entry name" value="FtsX"/>
    <property type="match status" value="1"/>
</dbReference>
<feature type="transmembrane region" description="Helical" evidence="7">
    <location>
        <begin position="27"/>
        <end position="50"/>
    </location>
</feature>
<feature type="transmembrane region" description="Helical" evidence="7">
    <location>
        <begin position="279"/>
        <end position="304"/>
    </location>
</feature>
<evidence type="ECO:0000259" key="9">
    <source>
        <dbReference type="Pfam" id="PF12704"/>
    </source>
</evidence>
<evidence type="ECO:0000256" key="7">
    <source>
        <dbReference type="SAM" id="Phobius"/>
    </source>
</evidence>
<reference evidence="10 11" key="1">
    <citation type="submission" date="2024-02" db="EMBL/GenBank/DDBJ databases">
        <title>A novel Gemmatimonadota bacterium.</title>
        <authorList>
            <person name="Du Z.-J."/>
            <person name="Ye Y.-Q."/>
        </authorList>
    </citation>
    <scope>NUCLEOTIDE SEQUENCE [LARGE SCALE GENOMIC DNA]</scope>
    <source>
        <strain evidence="10 11">DH-20</strain>
    </source>
</reference>
<dbReference type="PANTHER" id="PTHR30489">
    <property type="entry name" value="LIPOPROTEIN-RELEASING SYSTEM TRANSMEMBRANE PROTEIN LOLE"/>
    <property type="match status" value="1"/>
</dbReference>
<evidence type="ECO:0000256" key="1">
    <source>
        <dbReference type="ARBA" id="ARBA00004651"/>
    </source>
</evidence>
<comment type="subcellular location">
    <subcellularLocation>
        <location evidence="1">Cell membrane</location>
        <topology evidence="1">Multi-pass membrane protein</topology>
    </subcellularLocation>
</comment>
<evidence type="ECO:0000256" key="4">
    <source>
        <dbReference type="ARBA" id="ARBA00022692"/>
    </source>
</evidence>
<gene>
    <name evidence="10" type="ORF">WI372_03845</name>
</gene>
<feature type="domain" description="ABC3 transporter permease C-terminal" evidence="8">
    <location>
        <begin position="283"/>
        <end position="408"/>
    </location>
</feature>
<dbReference type="InterPro" id="IPR003838">
    <property type="entry name" value="ABC3_permease_C"/>
</dbReference>
<dbReference type="PANTHER" id="PTHR30489:SF0">
    <property type="entry name" value="LIPOPROTEIN-RELEASING SYSTEM TRANSMEMBRANE PROTEIN LOLE"/>
    <property type="match status" value="1"/>
</dbReference>
<sequence>MDGGLRFDWFLARRYLSARRGGALLSFITWISLGGVTVGVTALIVVIAVMTGMQEDLRSKILSGAYHVTVETDGDGRIPGWAEVAAAAGEVEGVRSATPFLLSQVNLRRGQYSRPADLVGVPSGVPEPGTEMEREIQAGFYDLEPPASGLPPILLGSGIADAMQLFRGDTVQLLAFDNLQTTNDGSMIPKIQSFEVTGVFRSGMYEYDTRRAYTTMEATQAVLDLGADVVTGIGVALDDGDAADRAAAALSERLGAEYRVETWGTRNSALFSALKLEKLAMFLVLFLIVLVAAFNIVSTLVMVVADRTREIGILKSMGMTDRGILRVFVLQGAWIGVVGTAVGTALGVLLCVLIDRYEIIRIPPEVYFVDRLPVSLHFTDVLTIVAASVVVAFVATIHPSIQASQLQPVEAIRDD</sequence>
<dbReference type="EMBL" id="JBBHLI010000002">
    <property type="protein sequence ID" value="MEK9500100.1"/>
    <property type="molecule type" value="Genomic_DNA"/>
</dbReference>
<keyword evidence="6 7" id="KW-0472">Membrane</keyword>
<keyword evidence="5 7" id="KW-1133">Transmembrane helix</keyword>
<evidence type="ECO:0000256" key="2">
    <source>
        <dbReference type="ARBA" id="ARBA00005236"/>
    </source>
</evidence>
<proteinExistence type="inferred from homology"/>
<evidence type="ECO:0000256" key="6">
    <source>
        <dbReference type="ARBA" id="ARBA00023136"/>
    </source>
</evidence>
<feature type="transmembrane region" description="Helical" evidence="7">
    <location>
        <begin position="324"/>
        <end position="353"/>
    </location>
</feature>
<feature type="transmembrane region" description="Helical" evidence="7">
    <location>
        <begin position="374"/>
        <end position="397"/>
    </location>
</feature>
<keyword evidence="4 7" id="KW-0812">Transmembrane</keyword>
<evidence type="ECO:0000256" key="3">
    <source>
        <dbReference type="ARBA" id="ARBA00022475"/>
    </source>
</evidence>
<dbReference type="Proteomes" id="UP001484239">
    <property type="component" value="Unassembled WGS sequence"/>
</dbReference>
<dbReference type="InterPro" id="IPR025857">
    <property type="entry name" value="MacB_PCD"/>
</dbReference>
<feature type="domain" description="MacB-like periplasmic core" evidence="9">
    <location>
        <begin position="29"/>
        <end position="251"/>
    </location>
</feature>
<protein>
    <submittedName>
        <fullName evidence="10">ABC transporter permease</fullName>
    </submittedName>
</protein>
<evidence type="ECO:0000259" key="8">
    <source>
        <dbReference type="Pfam" id="PF02687"/>
    </source>
</evidence>
<evidence type="ECO:0000313" key="11">
    <source>
        <dbReference type="Proteomes" id="UP001484239"/>
    </source>
</evidence>
<name>A0ABU9E5U1_9BACT</name>
<comment type="similarity">
    <text evidence="2">Belongs to the ABC-4 integral membrane protein family. LolC/E subfamily.</text>
</comment>
<dbReference type="Pfam" id="PF12704">
    <property type="entry name" value="MacB_PCD"/>
    <property type="match status" value="1"/>
</dbReference>
<organism evidence="10 11">
    <name type="scientific">Gaopeijia maritima</name>
    <dbReference type="NCBI Taxonomy" id="3119007"/>
    <lineage>
        <taxon>Bacteria</taxon>
        <taxon>Pseudomonadati</taxon>
        <taxon>Gemmatimonadota</taxon>
        <taxon>Longimicrobiia</taxon>
        <taxon>Gaopeijiales</taxon>
        <taxon>Gaopeijiaceae</taxon>
        <taxon>Gaopeijia</taxon>
    </lineage>
</organism>